<keyword evidence="3" id="KW-1185">Reference proteome</keyword>
<gene>
    <name evidence="2" type="ORF">EKO27_g4217</name>
</gene>
<dbReference type="PANTHER" id="PTHR35391">
    <property type="entry name" value="C2H2-TYPE DOMAIN-CONTAINING PROTEIN-RELATED"/>
    <property type="match status" value="1"/>
</dbReference>
<reference evidence="2 3" key="1">
    <citation type="submission" date="2018-12" db="EMBL/GenBank/DDBJ databases">
        <title>Draft genome sequence of Xylaria grammica IHI A82.</title>
        <authorList>
            <person name="Buettner E."/>
            <person name="Kellner H."/>
        </authorList>
    </citation>
    <scope>NUCLEOTIDE SEQUENCE [LARGE SCALE GENOMIC DNA]</scope>
    <source>
        <strain evidence="2 3">IHI A82</strain>
    </source>
</reference>
<comment type="caution">
    <text evidence="2">The sequence shown here is derived from an EMBL/GenBank/DDBJ whole genome shotgun (WGS) entry which is preliminary data.</text>
</comment>
<name>A0A439D924_9PEZI</name>
<dbReference type="PANTHER" id="PTHR35391:SF7">
    <property type="entry name" value="C2H2-TYPE DOMAIN-CONTAINING PROTEIN"/>
    <property type="match status" value="1"/>
</dbReference>
<proteinExistence type="predicted"/>
<protein>
    <submittedName>
        <fullName evidence="2">Uncharacterized protein</fullName>
    </submittedName>
</protein>
<dbReference type="STRING" id="363999.A0A439D924"/>
<organism evidence="2 3">
    <name type="scientific">Xylaria grammica</name>
    <dbReference type="NCBI Taxonomy" id="363999"/>
    <lineage>
        <taxon>Eukaryota</taxon>
        <taxon>Fungi</taxon>
        <taxon>Dikarya</taxon>
        <taxon>Ascomycota</taxon>
        <taxon>Pezizomycotina</taxon>
        <taxon>Sordariomycetes</taxon>
        <taxon>Xylariomycetidae</taxon>
        <taxon>Xylariales</taxon>
        <taxon>Xylariaceae</taxon>
        <taxon>Xylaria</taxon>
    </lineage>
</organism>
<evidence type="ECO:0000256" key="1">
    <source>
        <dbReference type="SAM" id="MobiDB-lite"/>
    </source>
</evidence>
<evidence type="ECO:0000313" key="2">
    <source>
        <dbReference type="EMBL" id="RWA10900.1"/>
    </source>
</evidence>
<feature type="region of interest" description="Disordered" evidence="1">
    <location>
        <begin position="301"/>
        <end position="323"/>
    </location>
</feature>
<dbReference type="EMBL" id="RYZI01000097">
    <property type="protein sequence ID" value="RWA10900.1"/>
    <property type="molecule type" value="Genomic_DNA"/>
</dbReference>
<dbReference type="Proteomes" id="UP000286045">
    <property type="component" value="Unassembled WGS sequence"/>
</dbReference>
<dbReference type="AlphaFoldDB" id="A0A439D924"/>
<accession>A0A439D924</accession>
<sequence length="397" mass="45025">MEKGISEVVSRCLSLFKYIVTDEKKWAEAQVQLSSVQDELSRFKVWAGNMGAHRTGRSSLEYRLRDASHIKNQVLRLLESLRELLDDASAILRDVKTPWDKFPDEDVSCLPDDASLSELSIPDTELGQILRNVTDINSCLMRLSVSIRNPAPHDSFRASRHTDTTHFEPYDIEHVRSKFPSMDHDISERLGRAISRRRRFFKYRQSHHDIISQGLDFDTNATEIIPQSTIASSIPEHLKDDTAFDLMATNDDTASETGFSLTSYATSTAGEDELRVPPLPTEAELDWHGSDMFFKTFARKDETIEEREEECERGSDTSSEDSGLFQVPLKATSQNTAPDTPSFEATYHLEHRYADQEVLRKVLNELGYSDEEIRMTAASTRGIDIKLPNMLTDASNP</sequence>
<evidence type="ECO:0000313" key="3">
    <source>
        <dbReference type="Proteomes" id="UP000286045"/>
    </source>
</evidence>